<dbReference type="Gene3D" id="3.30.1150.10">
    <property type="match status" value="1"/>
</dbReference>
<dbReference type="EMBL" id="CP003587">
    <property type="protein sequence ID" value="AGY59119.1"/>
    <property type="molecule type" value="Genomic_DNA"/>
</dbReference>
<dbReference type="Proteomes" id="UP000017396">
    <property type="component" value="Chromosome"/>
</dbReference>
<dbReference type="GO" id="GO:0008237">
    <property type="term" value="F:metallopeptidase activity"/>
    <property type="evidence" value="ECO:0007669"/>
    <property type="project" value="InterPro"/>
</dbReference>
<proteinExistence type="predicted"/>
<feature type="compositionally biased region" description="Low complexity" evidence="1">
    <location>
        <begin position="261"/>
        <end position="270"/>
    </location>
</feature>
<evidence type="ECO:0000313" key="2">
    <source>
        <dbReference type="EMBL" id="AGY59119.1"/>
    </source>
</evidence>
<dbReference type="Pfam" id="PF13103">
    <property type="entry name" value="TonB_2"/>
    <property type="match status" value="1"/>
</dbReference>
<gene>
    <name evidence="2" type="ORF">GKIL_2873</name>
</gene>
<dbReference type="RefSeq" id="WP_023174344.1">
    <property type="nucleotide sequence ID" value="NC_022600.1"/>
</dbReference>
<name>U5QND6_GLOK1</name>
<dbReference type="OrthoDB" id="9776599at2"/>
<dbReference type="STRING" id="1183438.GKIL_2873"/>
<dbReference type="InterPro" id="IPR024079">
    <property type="entry name" value="MetalloPept_cat_dom_sf"/>
</dbReference>
<protein>
    <submittedName>
        <fullName evidence="2">TonB</fullName>
    </submittedName>
</protein>
<evidence type="ECO:0000313" key="3">
    <source>
        <dbReference type="Proteomes" id="UP000017396"/>
    </source>
</evidence>
<dbReference type="eggNOG" id="COG0810">
    <property type="taxonomic scope" value="Bacteria"/>
</dbReference>
<dbReference type="KEGG" id="glj:GKIL_2873"/>
<dbReference type="HOGENOM" id="CLU_808361_0_0_3"/>
<accession>U5QND6</accession>
<organism evidence="2 3">
    <name type="scientific">Gloeobacter kilaueensis (strain ATCC BAA-2537 / CCAP 1431/1 / ULC 316 / JS1)</name>
    <dbReference type="NCBI Taxonomy" id="1183438"/>
    <lineage>
        <taxon>Bacteria</taxon>
        <taxon>Bacillati</taxon>
        <taxon>Cyanobacteriota</taxon>
        <taxon>Cyanophyceae</taxon>
        <taxon>Gloeobacterales</taxon>
        <taxon>Gloeobacteraceae</taxon>
        <taxon>Gloeobacter</taxon>
    </lineage>
</organism>
<dbReference type="SUPFAM" id="SSF55486">
    <property type="entry name" value="Metalloproteases ('zincins'), catalytic domain"/>
    <property type="match status" value="1"/>
</dbReference>
<feature type="region of interest" description="Disordered" evidence="1">
    <location>
        <begin position="241"/>
        <end position="270"/>
    </location>
</feature>
<dbReference type="AlphaFoldDB" id="U5QND6"/>
<dbReference type="SUPFAM" id="SSF74653">
    <property type="entry name" value="TolA/TonB C-terminal domain"/>
    <property type="match status" value="1"/>
</dbReference>
<evidence type="ECO:0000256" key="1">
    <source>
        <dbReference type="SAM" id="MobiDB-lite"/>
    </source>
</evidence>
<dbReference type="Gene3D" id="3.40.390.10">
    <property type="entry name" value="Collagenase (Catalytic Domain)"/>
    <property type="match status" value="1"/>
</dbReference>
<sequence>MSIARRILVPLLGGCLFLLVANCSLMAATQMRQFYSDDFPVKVYISPYLAGSTETDETKRPRVPEAAYNALRQAVLDWDLLMINSPDKPLDRTYTIVLKQKLDVSDATRFAKFGFLVLTDQPGEADLFVEASDLKTFDLKDGKEALGYFSAVRSYRLGKIAMAIHQHLSSELRVVLLHEIGHALGLDHVADDGNESSCNLMSPTKYTCSIALPACRGNSELCIGILDSQIRQIEKALTSERPINSEPVAAKPQGTQTSESQAATKQQETTTTAVAIKTKVESPRPIATIQDWIAEFQRKIKAVWDPPEVEKDARTVLTVVVDRAGHVGEVAVKESAGLKSIDEAAIAAVHKAGPFVALPGSYKEPEVYMDFTLDVHAGDDKQPGQ</sequence>
<reference evidence="2 3" key="1">
    <citation type="journal article" date="2013" name="PLoS ONE">
        <title>Cultivation and Complete Genome Sequencing of Gloeobacter kilaueensis sp. nov., from a Lava Cave in Kilauea Caldera, Hawai'i.</title>
        <authorList>
            <person name="Saw J.H."/>
            <person name="Schatz M."/>
            <person name="Brown M.V."/>
            <person name="Kunkel D.D."/>
            <person name="Foster J.S."/>
            <person name="Shick H."/>
            <person name="Christensen S."/>
            <person name="Hou S."/>
            <person name="Wan X."/>
            <person name="Donachie S.P."/>
        </authorList>
    </citation>
    <scope>NUCLEOTIDE SEQUENCE [LARGE SCALE GENOMIC DNA]</scope>
    <source>
        <strain evidence="3">JS</strain>
    </source>
</reference>
<keyword evidence="3" id="KW-1185">Reference proteome</keyword>